<name>A0ABV2SIM4_9GAMM</name>
<protein>
    <recommendedName>
        <fullName evidence="1">Redox-sensitive transcriptional activator SoxR</fullName>
    </recommendedName>
</protein>
<evidence type="ECO:0000259" key="6">
    <source>
        <dbReference type="PROSITE" id="PS50937"/>
    </source>
</evidence>
<keyword evidence="2" id="KW-0001">2Fe-2S</keyword>
<dbReference type="EMBL" id="JBEWTB010000002">
    <property type="protein sequence ID" value="MET4757219.1"/>
    <property type="molecule type" value="Genomic_DNA"/>
</dbReference>
<evidence type="ECO:0000256" key="3">
    <source>
        <dbReference type="ARBA" id="ARBA00023004"/>
    </source>
</evidence>
<evidence type="ECO:0000259" key="7">
    <source>
        <dbReference type="PROSITE" id="PS50943"/>
    </source>
</evidence>
<dbReference type="InterPro" id="IPR047057">
    <property type="entry name" value="MerR_fam"/>
</dbReference>
<dbReference type="Proteomes" id="UP001549366">
    <property type="component" value="Unassembled WGS sequence"/>
</dbReference>
<evidence type="ECO:0000256" key="5">
    <source>
        <dbReference type="ARBA" id="ARBA00023125"/>
    </source>
</evidence>
<dbReference type="InterPro" id="IPR010211">
    <property type="entry name" value="Redox-sen_tscrpt-act_SoxR"/>
</dbReference>
<feature type="domain" description="HTH merR-type" evidence="6">
    <location>
        <begin position="7"/>
        <end position="75"/>
    </location>
</feature>
<dbReference type="Gene3D" id="1.10.1660.10">
    <property type="match status" value="1"/>
</dbReference>
<dbReference type="NCBIfam" id="TIGR01950">
    <property type="entry name" value="SoxR"/>
    <property type="match status" value="1"/>
</dbReference>
<evidence type="ECO:0000313" key="9">
    <source>
        <dbReference type="Proteomes" id="UP001549366"/>
    </source>
</evidence>
<accession>A0ABV2SIM4</accession>
<proteinExistence type="predicted"/>
<dbReference type="PROSITE" id="PS00552">
    <property type="entry name" value="HTH_MERR_1"/>
    <property type="match status" value="1"/>
</dbReference>
<dbReference type="CDD" id="cd01110">
    <property type="entry name" value="HTH_SoxR"/>
    <property type="match status" value="1"/>
</dbReference>
<dbReference type="RefSeq" id="WP_354007389.1">
    <property type="nucleotide sequence ID" value="NZ_JBEWTA010000001.1"/>
</dbReference>
<evidence type="ECO:0000256" key="1">
    <source>
        <dbReference type="ARBA" id="ARBA00014474"/>
    </source>
</evidence>
<dbReference type="PROSITE" id="PS50937">
    <property type="entry name" value="HTH_MERR_2"/>
    <property type="match status" value="1"/>
</dbReference>
<dbReference type="InterPro" id="IPR000551">
    <property type="entry name" value="MerR-type_HTH_dom"/>
</dbReference>
<comment type="caution">
    <text evidence="8">The sequence shown here is derived from an EMBL/GenBank/DDBJ whole genome shotgun (WGS) entry which is preliminary data.</text>
</comment>
<dbReference type="PROSITE" id="PS50943">
    <property type="entry name" value="HTH_CROC1"/>
    <property type="match status" value="1"/>
</dbReference>
<dbReference type="InterPro" id="IPR009061">
    <property type="entry name" value="DNA-bd_dom_put_sf"/>
</dbReference>
<dbReference type="SMART" id="SM00422">
    <property type="entry name" value="HTH_MERR"/>
    <property type="match status" value="1"/>
</dbReference>
<organism evidence="8 9">
    <name type="scientific">Endozoicomonas lisbonensis</name>
    <dbReference type="NCBI Taxonomy" id="3120522"/>
    <lineage>
        <taxon>Bacteria</taxon>
        <taxon>Pseudomonadati</taxon>
        <taxon>Pseudomonadota</taxon>
        <taxon>Gammaproteobacteria</taxon>
        <taxon>Oceanospirillales</taxon>
        <taxon>Endozoicomonadaceae</taxon>
        <taxon>Endozoicomonas</taxon>
    </lineage>
</organism>
<keyword evidence="4" id="KW-0411">Iron-sulfur</keyword>
<dbReference type="Pfam" id="PF13411">
    <property type="entry name" value="MerR_1"/>
    <property type="match status" value="1"/>
</dbReference>
<dbReference type="PANTHER" id="PTHR30204">
    <property type="entry name" value="REDOX-CYCLING DRUG-SENSING TRANSCRIPTIONAL ACTIVATOR SOXR"/>
    <property type="match status" value="1"/>
</dbReference>
<sequence length="166" mass="18840">MRRNDKFLTISEVAERTGVAPSALRFYETRHLIRSVRTAGNQRRYHPSMLRQISVIQIAQKLGVTLEEIAQAFAALPDNRTPNKKDWDILARRWGRQLDERIAIMQRLRSQLNGCMGCGCLSMKHCELVNPNDAVASHGAGARYVMEAPEERFAEISSENKNSDLT</sequence>
<evidence type="ECO:0000256" key="2">
    <source>
        <dbReference type="ARBA" id="ARBA00022714"/>
    </source>
</evidence>
<keyword evidence="9" id="KW-1185">Reference proteome</keyword>
<reference evidence="8 9" key="1">
    <citation type="submission" date="2024-06" db="EMBL/GenBank/DDBJ databases">
        <title>Genomic Encyclopedia of Type Strains, Phase V (KMG-V): Genome sequencing to study the core and pangenomes of soil and plant-associated prokaryotes.</title>
        <authorList>
            <person name="Whitman W."/>
        </authorList>
    </citation>
    <scope>NUCLEOTIDE SEQUENCE [LARGE SCALE GENOMIC DNA]</scope>
    <source>
        <strain evidence="8 9">NE40</strain>
    </source>
</reference>
<keyword evidence="3" id="KW-0408">Iron</keyword>
<dbReference type="PRINTS" id="PR00040">
    <property type="entry name" value="HTHMERR"/>
</dbReference>
<keyword evidence="2" id="KW-0479">Metal-binding</keyword>
<evidence type="ECO:0000256" key="4">
    <source>
        <dbReference type="ARBA" id="ARBA00023014"/>
    </source>
</evidence>
<dbReference type="PANTHER" id="PTHR30204:SF0">
    <property type="entry name" value="REDOX-SENSITIVE TRANSCRIPTIONAL ACTIVATOR SOXR"/>
    <property type="match status" value="1"/>
</dbReference>
<dbReference type="InterPro" id="IPR001387">
    <property type="entry name" value="Cro/C1-type_HTH"/>
</dbReference>
<gene>
    <name evidence="8" type="ORF">V5J35_002411</name>
</gene>
<evidence type="ECO:0000313" key="8">
    <source>
        <dbReference type="EMBL" id="MET4757219.1"/>
    </source>
</evidence>
<feature type="domain" description="HTH cro/C1-type" evidence="7">
    <location>
        <begin position="8"/>
        <end position="69"/>
    </location>
</feature>
<dbReference type="SUPFAM" id="SSF46955">
    <property type="entry name" value="Putative DNA-binding domain"/>
    <property type="match status" value="1"/>
</dbReference>
<keyword evidence="5" id="KW-0238">DNA-binding</keyword>